<dbReference type="PROSITE" id="PS50042">
    <property type="entry name" value="CNMP_BINDING_3"/>
    <property type="match status" value="1"/>
</dbReference>
<dbReference type="SMART" id="SM00116">
    <property type="entry name" value="CBS"/>
    <property type="match status" value="2"/>
</dbReference>
<dbReference type="InterPro" id="IPR018490">
    <property type="entry name" value="cNMP-bd_dom_sf"/>
</dbReference>
<dbReference type="Gene3D" id="3.10.580.10">
    <property type="entry name" value="CBS-domain"/>
    <property type="match status" value="1"/>
</dbReference>
<gene>
    <name evidence="5" type="ORF">SAMN05421686_10910</name>
</gene>
<proteinExistence type="predicted"/>
<dbReference type="InterPro" id="IPR051257">
    <property type="entry name" value="Diverse_CBS-Domain"/>
</dbReference>
<feature type="domain" description="CBS" evidence="4">
    <location>
        <begin position="153"/>
        <end position="213"/>
    </location>
</feature>
<dbReference type="InterPro" id="IPR014710">
    <property type="entry name" value="RmlC-like_jellyroll"/>
</dbReference>
<dbReference type="STRING" id="484498.SAMN05421686_10910"/>
<dbReference type="SMART" id="SM00100">
    <property type="entry name" value="cNMP"/>
    <property type="match status" value="1"/>
</dbReference>
<dbReference type="InterPro" id="IPR005105">
    <property type="entry name" value="GlnD_Uridyltrans_N"/>
</dbReference>
<dbReference type="InterPro" id="IPR000644">
    <property type="entry name" value="CBS_dom"/>
</dbReference>
<evidence type="ECO:0000256" key="2">
    <source>
        <dbReference type="PROSITE-ProRule" id="PRU00703"/>
    </source>
</evidence>
<dbReference type="Gene3D" id="2.60.120.10">
    <property type="entry name" value="Jelly Rolls"/>
    <property type="match status" value="1"/>
</dbReference>
<dbReference type="CDD" id="cd00038">
    <property type="entry name" value="CAP_ED"/>
    <property type="match status" value="1"/>
</dbReference>
<dbReference type="PANTHER" id="PTHR43080">
    <property type="entry name" value="CBS DOMAIN-CONTAINING PROTEIN CBSX3, MITOCHONDRIAL"/>
    <property type="match status" value="1"/>
</dbReference>
<dbReference type="GO" id="GO:0008773">
    <property type="term" value="F:[protein-PII] uridylyltransferase activity"/>
    <property type="evidence" value="ECO:0007669"/>
    <property type="project" value="InterPro"/>
</dbReference>
<evidence type="ECO:0000259" key="3">
    <source>
        <dbReference type="PROSITE" id="PS50042"/>
    </source>
</evidence>
<dbReference type="Pfam" id="PF00027">
    <property type="entry name" value="cNMP_binding"/>
    <property type="match status" value="1"/>
</dbReference>
<feature type="domain" description="Cyclic nucleotide-binding" evidence="3">
    <location>
        <begin position="17"/>
        <end position="93"/>
    </location>
</feature>
<evidence type="ECO:0000313" key="5">
    <source>
        <dbReference type="EMBL" id="SIT06901.1"/>
    </source>
</evidence>
<dbReference type="RefSeq" id="WP_076516994.1">
    <property type="nucleotide sequence ID" value="NZ_FTOH01000009.1"/>
</dbReference>
<dbReference type="Proteomes" id="UP000185639">
    <property type="component" value="Unassembled WGS sequence"/>
</dbReference>
<dbReference type="Pfam" id="PF00571">
    <property type="entry name" value="CBS"/>
    <property type="match status" value="2"/>
</dbReference>
<dbReference type="OrthoDB" id="9808528at2"/>
<dbReference type="InterPro" id="IPR046342">
    <property type="entry name" value="CBS_dom_sf"/>
</dbReference>
<dbReference type="AlphaFoldDB" id="A0A1N7P8K1"/>
<dbReference type="CDD" id="cd05401">
    <property type="entry name" value="NT_GlnE_GlnD_like"/>
    <property type="match status" value="1"/>
</dbReference>
<dbReference type="InterPro" id="IPR018821">
    <property type="entry name" value="DUF294_put_nucleoTrafse_sb-bd"/>
</dbReference>
<keyword evidence="1 2" id="KW-0129">CBS domain</keyword>
<dbReference type="SUPFAM" id="SSF51206">
    <property type="entry name" value="cAMP-binding domain-like"/>
    <property type="match status" value="1"/>
</dbReference>
<dbReference type="CDD" id="cd04587">
    <property type="entry name" value="CBS_pair_CAP-ED_NT_Pol-beta-like_DUF294_assoc"/>
    <property type="match status" value="1"/>
</dbReference>
<dbReference type="PANTHER" id="PTHR43080:SF2">
    <property type="entry name" value="CBS DOMAIN-CONTAINING PROTEIN"/>
    <property type="match status" value="1"/>
</dbReference>
<sequence length="615" mass="69180">MSIELPDIERALAEHEPFSWLPADALSDMARSIEVSYKQAGEDVLVLDEPIHHLHFIRSGEVELFRRDGSLYNRLPAGHVFGQMGLLMKGKVRFPATTRKDSLFYLIPSELFIDYCEKYSEFGDFFEVNEHSILEQATQVGTDDMTTVPVTEVIKAEPLLITPDTTVAECAMRISDNYIAAALVQDDQGNLLGIVTDSDLRARVIAKSLPYDTPVGEIMSTEPLVMDDHAYLHEVMLVMLRNNTHHVPIVDDNRVLGIVSLLDVVAHESQNSLLLVRSILSSESVDALAQLSEQLPAVYERLVNEHATSHMIGSAMSVIGASFMQQMAKLAEEELGPPPVPYCLIALGSLARDEQLLVTDQDNALILSDDYDEAAHGNYFEQFSKMVCEGLDRCGYPLCEGLIMASNPKWRMRRSEWRAQFTNWIEKPEPEALLNACIFFDLVAVHGTKIWAKELQKFISTKAKNSKPFLALLARNALKRTPPLGVFKNFVLEEDGRQGKSLNIKRRGTAPLTDIIRVHALATGSMSQNSFERLEDISKTKLLPQEKYDELTNALELLYSLRAHQQMLAIRDKREPNNNIAPDTLSFTRQRSLKEAFNVVAQAQRFLKYRYTANG</sequence>
<dbReference type="SUPFAM" id="SSF54631">
    <property type="entry name" value="CBS-domain pair"/>
    <property type="match status" value="1"/>
</dbReference>
<dbReference type="InterPro" id="IPR000595">
    <property type="entry name" value="cNMP-bd_dom"/>
</dbReference>
<evidence type="ECO:0000313" key="6">
    <source>
        <dbReference type="Proteomes" id="UP000185639"/>
    </source>
</evidence>
<name>A0A1N7P8K1_9GAMM</name>
<keyword evidence="6" id="KW-1185">Reference proteome</keyword>
<accession>A0A1N7P8K1</accession>
<dbReference type="Pfam" id="PF03445">
    <property type="entry name" value="DUF294"/>
    <property type="match status" value="1"/>
</dbReference>
<dbReference type="PROSITE" id="PS51371">
    <property type="entry name" value="CBS"/>
    <property type="match status" value="2"/>
</dbReference>
<organism evidence="5 6">
    <name type="scientific">Thalassolituus maritimus</name>
    <dbReference type="NCBI Taxonomy" id="484498"/>
    <lineage>
        <taxon>Bacteria</taxon>
        <taxon>Pseudomonadati</taxon>
        <taxon>Pseudomonadota</taxon>
        <taxon>Gammaproteobacteria</taxon>
        <taxon>Oceanospirillales</taxon>
        <taxon>Oceanospirillaceae</taxon>
        <taxon>Thalassolituus</taxon>
    </lineage>
</organism>
<evidence type="ECO:0000256" key="1">
    <source>
        <dbReference type="ARBA" id="ARBA00023122"/>
    </source>
</evidence>
<evidence type="ECO:0000259" key="4">
    <source>
        <dbReference type="PROSITE" id="PS51371"/>
    </source>
</evidence>
<dbReference type="Pfam" id="PF10335">
    <property type="entry name" value="DUF294_C"/>
    <property type="match status" value="1"/>
</dbReference>
<feature type="domain" description="CBS" evidence="4">
    <location>
        <begin position="219"/>
        <end position="274"/>
    </location>
</feature>
<reference evidence="6" key="1">
    <citation type="submission" date="2017-01" db="EMBL/GenBank/DDBJ databases">
        <authorList>
            <person name="Varghese N."/>
            <person name="Submissions S."/>
        </authorList>
    </citation>
    <scope>NUCLEOTIDE SEQUENCE [LARGE SCALE GENOMIC DNA]</scope>
    <source>
        <strain evidence="6">DSM 24913</strain>
    </source>
</reference>
<dbReference type="EMBL" id="FTOH01000009">
    <property type="protein sequence ID" value="SIT06901.1"/>
    <property type="molecule type" value="Genomic_DNA"/>
</dbReference>
<protein>
    <submittedName>
        <fullName evidence="5">CBS domain-containing protein</fullName>
    </submittedName>
</protein>